<feature type="domain" description="O-GlcNAc transferase C-terminal" evidence="9">
    <location>
        <begin position="363"/>
        <end position="504"/>
    </location>
</feature>
<keyword evidence="11" id="KW-1185">Reference proteome</keyword>
<evidence type="ECO:0000256" key="5">
    <source>
        <dbReference type="ARBA" id="ARBA00022679"/>
    </source>
</evidence>
<evidence type="ECO:0000256" key="4">
    <source>
        <dbReference type="ARBA" id="ARBA00022676"/>
    </source>
</evidence>
<dbReference type="AlphaFoldDB" id="A0A3S0K736"/>
<dbReference type="GO" id="GO:0097363">
    <property type="term" value="F:protein O-acetylglucosaminyltransferase activity"/>
    <property type="evidence" value="ECO:0007669"/>
    <property type="project" value="UniProtKB-EC"/>
</dbReference>
<dbReference type="RefSeq" id="WP_126612829.1">
    <property type="nucleotide sequence ID" value="NZ_RXMA01000003.1"/>
</dbReference>
<dbReference type="PANTHER" id="PTHR44835">
    <property type="entry name" value="UDP-N-ACETYLGLUCOSAMINE--PEPTIDE N-ACETYLGLUCOSAMINYLTRANSFERASE SPINDLY-RELATED"/>
    <property type="match status" value="1"/>
</dbReference>
<comment type="caution">
    <text evidence="10">The sequence shown here is derived from an EMBL/GenBank/DDBJ whole genome shotgun (WGS) entry which is preliminary data.</text>
</comment>
<dbReference type="SUPFAM" id="SSF48452">
    <property type="entry name" value="TPR-like"/>
    <property type="match status" value="2"/>
</dbReference>
<evidence type="ECO:0000256" key="6">
    <source>
        <dbReference type="ARBA" id="ARBA00022737"/>
    </source>
</evidence>
<dbReference type="PANTHER" id="PTHR44835:SF1">
    <property type="entry name" value="PROTEIN O-GLCNAC TRANSFERASE"/>
    <property type="match status" value="1"/>
</dbReference>
<dbReference type="Pfam" id="PF13432">
    <property type="entry name" value="TPR_16"/>
    <property type="match status" value="4"/>
</dbReference>
<dbReference type="Proteomes" id="UP000277007">
    <property type="component" value="Unassembled WGS sequence"/>
</dbReference>
<dbReference type="InterPro" id="IPR019734">
    <property type="entry name" value="TPR_rpt"/>
</dbReference>
<reference evidence="10 11" key="1">
    <citation type="submission" date="2018-12" db="EMBL/GenBank/DDBJ databases">
        <authorList>
            <person name="Yang Y."/>
        </authorList>
    </citation>
    <scope>NUCLEOTIDE SEQUENCE [LARGE SCALE GENOMIC DNA]</scope>
    <source>
        <strain evidence="10 11">L-25-5w-1</strain>
    </source>
</reference>
<evidence type="ECO:0000259" key="9">
    <source>
        <dbReference type="Pfam" id="PF13844"/>
    </source>
</evidence>
<accession>A0A3S0K736</accession>
<keyword evidence="5" id="KW-0808">Transferase</keyword>
<dbReference type="Gene3D" id="3.40.50.11380">
    <property type="match status" value="1"/>
</dbReference>
<dbReference type="InterPro" id="IPR029489">
    <property type="entry name" value="OGT/SEC/SPY_C"/>
</dbReference>
<organism evidence="10 11">
    <name type="scientific">Azospirillum griseum</name>
    <dbReference type="NCBI Taxonomy" id="2496639"/>
    <lineage>
        <taxon>Bacteria</taxon>
        <taxon>Pseudomonadati</taxon>
        <taxon>Pseudomonadota</taxon>
        <taxon>Alphaproteobacteria</taxon>
        <taxon>Rhodospirillales</taxon>
        <taxon>Azospirillaceae</taxon>
        <taxon>Azospirillum</taxon>
    </lineage>
</organism>
<dbReference type="PROSITE" id="PS50005">
    <property type="entry name" value="TPR"/>
    <property type="match status" value="3"/>
</dbReference>
<evidence type="ECO:0000256" key="7">
    <source>
        <dbReference type="ARBA" id="ARBA00022803"/>
    </source>
</evidence>
<feature type="repeat" description="TPR" evidence="8">
    <location>
        <begin position="249"/>
        <end position="282"/>
    </location>
</feature>
<evidence type="ECO:0000256" key="1">
    <source>
        <dbReference type="ARBA" id="ARBA00004922"/>
    </source>
</evidence>
<dbReference type="Gene3D" id="1.25.40.10">
    <property type="entry name" value="Tetratricopeptide repeat domain"/>
    <property type="match status" value="3"/>
</dbReference>
<evidence type="ECO:0000256" key="8">
    <source>
        <dbReference type="PROSITE-ProRule" id="PRU00339"/>
    </source>
</evidence>
<evidence type="ECO:0000256" key="3">
    <source>
        <dbReference type="ARBA" id="ARBA00011970"/>
    </source>
</evidence>
<keyword evidence="6" id="KW-0677">Repeat</keyword>
<dbReference type="Gene3D" id="3.40.50.2000">
    <property type="entry name" value="Glycogen Phosphorylase B"/>
    <property type="match status" value="1"/>
</dbReference>
<keyword evidence="4" id="KW-0328">Glycosyltransferase</keyword>
<comment type="pathway">
    <text evidence="1">Protein modification; protein glycosylation.</text>
</comment>
<dbReference type="InterPro" id="IPR051939">
    <property type="entry name" value="Glycosyltr_41/O-GlcNAc_trsf"/>
</dbReference>
<keyword evidence="7 8" id="KW-0802">TPR repeat</keyword>
<dbReference type="InterPro" id="IPR011990">
    <property type="entry name" value="TPR-like_helical_dom_sf"/>
</dbReference>
<gene>
    <name evidence="10" type="ORF">EJ903_05275</name>
</gene>
<dbReference type="EC" id="2.4.1.255" evidence="3"/>
<feature type="repeat" description="TPR" evidence="8">
    <location>
        <begin position="106"/>
        <end position="139"/>
    </location>
</feature>
<evidence type="ECO:0000256" key="2">
    <source>
        <dbReference type="ARBA" id="ARBA00005386"/>
    </source>
</evidence>
<sequence length="728" mass="76895">MATIAEALGVALDHHMGGRLDAAETLYRRILDADPGQADALHLLGVLAGQTGRADRGADLIRQAMAQRPDAADYPSNLGALLDAAGQPAAAAAACRRALALRPDFAVAWARLGGAAHRMGAADAALDALRRAASLDPADRDSAGRAALLLRRRAVALREGGRLDAAFDALRRAVTLDPGSADGWLDAAQLAHRLGDRAAALAGFRAALALAPAQPDGWGARAALLDEGGESAAALAASRRALIADPTLTAAWINRGAAFLGRGRHAAAAQSARRALALNPTAAAALCNLATALRSLGAVTAGVPLLRRGQRLGSYDAERGLLSAILYDPTLTEEARYAEALAFARRRAPAGLPAVPTFRNDPAPDRRLRIGYLSADLRDHPVARNIAPILANHDRAAVEVALYATDPRTDAMTERLRGFADLWRPVAGLGDAAIAERIRADGVDALVTLAGRFDANRPLVAAHRPAPVLISAHDGGTSGLPGMDALFTDRVLAPRSGAERFRERPFRLPGFYAFDPMTDAPPPHPVGHGADRPLTFGSLNNPAKVNDAVLTLWARVLRAVPGSRLLLRYRDQFLEPLLRDHVVAVLAGCGVAADRLVFPDGAADRRHHLAVYHEIDIALDTHPFSGATTSFEALWMGVPVVTLCGDSMMGRVSAAHLRAAGAAELIAGDADGFVAIAADLAADPQRRAAYHAGLRARLAAAPLMNGPLRARQFERACRALWRRWLKHR</sequence>
<evidence type="ECO:0000313" key="11">
    <source>
        <dbReference type="Proteomes" id="UP000277007"/>
    </source>
</evidence>
<feature type="repeat" description="TPR" evidence="8">
    <location>
        <begin position="147"/>
        <end position="180"/>
    </location>
</feature>
<dbReference type="EMBL" id="RXMA01000003">
    <property type="protein sequence ID" value="RTR22984.1"/>
    <property type="molecule type" value="Genomic_DNA"/>
</dbReference>
<comment type="similarity">
    <text evidence="2">Belongs to the glycosyltransferase 41 family. O-GlcNAc transferase subfamily.</text>
</comment>
<dbReference type="SMART" id="SM00028">
    <property type="entry name" value="TPR"/>
    <property type="match status" value="9"/>
</dbReference>
<dbReference type="Pfam" id="PF13844">
    <property type="entry name" value="Glyco_transf_41"/>
    <property type="match status" value="2"/>
</dbReference>
<evidence type="ECO:0000313" key="10">
    <source>
        <dbReference type="EMBL" id="RTR22984.1"/>
    </source>
</evidence>
<name>A0A3S0K736_9PROT</name>
<protein>
    <recommendedName>
        <fullName evidence="3">protein O-GlcNAc transferase</fullName>
        <ecNumber evidence="3">2.4.1.255</ecNumber>
    </recommendedName>
</protein>
<dbReference type="OrthoDB" id="146908at2"/>
<proteinExistence type="inferred from homology"/>
<feature type="domain" description="O-GlcNAc transferase C-terminal" evidence="9">
    <location>
        <begin position="534"/>
        <end position="705"/>
    </location>
</feature>